<comment type="similarity">
    <text evidence="1 12">Belongs to the class-I aminoacyl-tRNA synthetase family. IleS type 1 subfamily.</text>
</comment>
<comment type="cofactor">
    <cofactor evidence="12">
        <name>Zn(2+)</name>
        <dbReference type="ChEBI" id="CHEBI:29105"/>
    </cofactor>
    <text evidence="12">Binds 1 zinc ion per subunit.</text>
</comment>
<evidence type="ECO:0000256" key="11">
    <source>
        <dbReference type="ARBA" id="ARBA00048359"/>
    </source>
</evidence>
<evidence type="ECO:0000259" key="14">
    <source>
        <dbReference type="Pfam" id="PF06827"/>
    </source>
</evidence>
<evidence type="ECO:0000256" key="12">
    <source>
        <dbReference type="HAMAP-Rule" id="MF_02002"/>
    </source>
</evidence>
<feature type="binding site" evidence="12">
    <location>
        <position position="613"/>
    </location>
    <ligand>
        <name>ATP</name>
        <dbReference type="ChEBI" id="CHEBI:30616"/>
    </ligand>
</feature>
<sequence>MSDYKQTLNLPDTSFAMKGNMANREPNMLKDWAAKDLYGKIREAKKGKKSFILHDGPPYANGNIHLGHAVNKILKDIIVKSKTLSDFNSPFVPGWDCHGLPIELMVEKKVGKPGHKVTAAEFRKKCREYAAKQVSGQREDFKRLGISADWENPYLTMDFDTEANIIRSLGKIVENGHIHQGFKPVHWCTDCGSALAEAEVEYQDKQSPAIDVKFTALDQSIANKFSHPDGHEGEGEIAFVIWTTTPWTLPANRAVALHAEVEYTLVQCETLSAGEEGKQRLVIASDLVTSCMDRFGITKYHALGFCKGADLESLQVQHPFYEFSVPVILGEHVTTDSGTGAVHTAPGHGVEDFVVGKEYNLEVANPVGANGVYLEGTPLLAGQHVFKANASVVELLKENNALIHHHAIEHSYPHCWRHKTPIIFRATPQWFISMDQKGLRDASLKEIEQTQWIPDWGQSRIQSMVEGRPDWCISRQRTWGVPMSLFIHKDTGALHERSLELIEEIAQRVEKEGIQAWFDLEAQELIGDDAENFVKVPDTLDVWFDSGTTHFSVINERAEFDGIADLYLEGSDQHRGWFMSSMISSVAMTGEAPYKEVLTHGFVVDAKGHKMSKSIGNVITPGEITKTLGADILRLWVASVNYTQEITAGDEIFKRQADAYRRIRNTSRFLLSNLNGFEPANHSVAFDDMVALDRWVVEKAAQLQEEIIAAYDKYELHVVVHKIMNFCTNELGGFYLDIIKDRQYTAKSDSNARRSCQTAMYLIVESMTAWMAPILSFTAQEVWEALPLPVSGERDDFVFTGVWFDGLAKQVASSTLENELPNEYWAELLSVRGEVNRALEQARKEKTVGKALEAQVTLYATQNLATKLAKLGEELRFVLITSKATIETVTAAPENAQATEVEGLWLSVAPAEGSKCDRCWHVTTDIGESEAHPELCGRCITNVDGDGEVRQFA</sequence>
<dbReference type="Pfam" id="PF06827">
    <property type="entry name" value="zf-FPG_IleRS"/>
    <property type="match status" value="1"/>
</dbReference>
<feature type="binding site" evidence="12">
    <location>
        <position position="936"/>
    </location>
    <ligand>
        <name>Zn(2+)</name>
        <dbReference type="ChEBI" id="CHEBI:29105"/>
    </ligand>
</feature>
<evidence type="ECO:0000259" key="13">
    <source>
        <dbReference type="Pfam" id="PF00133"/>
    </source>
</evidence>
<comment type="subcellular location">
    <subcellularLocation>
        <location evidence="12">Cytoplasm</location>
    </subcellularLocation>
</comment>
<dbReference type="Pfam" id="PF00133">
    <property type="entry name" value="tRNA-synt_1"/>
    <property type="match status" value="1"/>
</dbReference>
<feature type="short sequence motif" description="'HIGH' region" evidence="12">
    <location>
        <begin position="58"/>
        <end position="68"/>
    </location>
</feature>
<evidence type="ECO:0000259" key="15">
    <source>
        <dbReference type="Pfam" id="PF08264"/>
    </source>
</evidence>
<dbReference type="RefSeq" id="WP_101342967.1">
    <property type="nucleotide sequence ID" value="NZ_PJAI02000026.1"/>
</dbReference>
<evidence type="ECO:0000256" key="1">
    <source>
        <dbReference type="ARBA" id="ARBA00006887"/>
    </source>
</evidence>
<proteinExistence type="inferred from homology"/>
<feature type="domain" description="Zinc finger FPG/IleRS-type" evidence="14">
    <location>
        <begin position="913"/>
        <end position="941"/>
    </location>
</feature>
<comment type="function">
    <text evidence="10 12">Catalyzes the attachment of isoleucine to tRNA(Ile). As IleRS can inadvertently accommodate and process structurally similar amino acids such as valine, to avoid such errors it has two additional distinct tRNA(Ile)-dependent editing activities. One activity is designated as 'pretransfer' editing and involves the hydrolysis of activated Val-AMP. The other activity is designated 'posttransfer' editing and involves deacylation of mischarged Val-tRNA(Ile).</text>
</comment>
<dbReference type="InterPro" id="IPR002300">
    <property type="entry name" value="aa-tRNA-synth_Ia"/>
</dbReference>
<evidence type="ECO:0000256" key="9">
    <source>
        <dbReference type="ARBA" id="ARBA00023146"/>
    </source>
</evidence>
<dbReference type="Gene3D" id="1.10.730.20">
    <property type="match status" value="1"/>
</dbReference>
<evidence type="ECO:0000256" key="2">
    <source>
        <dbReference type="ARBA" id="ARBA00022490"/>
    </source>
</evidence>
<keyword evidence="7 12" id="KW-0067">ATP-binding</keyword>
<dbReference type="InterPro" id="IPR023585">
    <property type="entry name" value="Ile-tRNA-ligase_type1"/>
</dbReference>
<feature type="short sequence motif" description="'KMSKS' region" evidence="12">
    <location>
        <begin position="610"/>
        <end position="614"/>
    </location>
</feature>
<dbReference type="EC" id="6.1.1.5" evidence="12"/>
<gene>
    <name evidence="12 16" type="primary">ileS</name>
    <name evidence="16" type="ORF">CWS31_015795</name>
</gene>
<dbReference type="SUPFAM" id="SSF52374">
    <property type="entry name" value="Nucleotidylyl transferase"/>
    <property type="match status" value="1"/>
</dbReference>
<feature type="domain" description="Aminoacyl-tRNA synthetase class Ia" evidence="13">
    <location>
        <begin position="28"/>
        <end position="646"/>
    </location>
</feature>
<comment type="catalytic activity">
    <reaction evidence="11 12">
        <text>tRNA(Ile) + L-isoleucine + ATP = L-isoleucyl-tRNA(Ile) + AMP + diphosphate</text>
        <dbReference type="Rhea" id="RHEA:11060"/>
        <dbReference type="Rhea" id="RHEA-COMP:9666"/>
        <dbReference type="Rhea" id="RHEA-COMP:9695"/>
        <dbReference type="ChEBI" id="CHEBI:30616"/>
        <dbReference type="ChEBI" id="CHEBI:33019"/>
        <dbReference type="ChEBI" id="CHEBI:58045"/>
        <dbReference type="ChEBI" id="CHEBI:78442"/>
        <dbReference type="ChEBI" id="CHEBI:78528"/>
        <dbReference type="ChEBI" id="CHEBI:456215"/>
        <dbReference type="EC" id="6.1.1.5"/>
    </reaction>
</comment>
<keyword evidence="6 12" id="KW-0862">Zinc</keyword>
<feature type="binding site" evidence="12">
    <location>
        <position position="939"/>
    </location>
    <ligand>
        <name>Zn(2+)</name>
        <dbReference type="ChEBI" id="CHEBI:29105"/>
    </ligand>
</feature>
<keyword evidence="17" id="KW-1185">Reference proteome</keyword>
<dbReference type="InterPro" id="IPR050081">
    <property type="entry name" value="Ile-tRNA_ligase"/>
</dbReference>
<keyword evidence="2 12" id="KW-0963">Cytoplasm</keyword>
<evidence type="ECO:0000256" key="6">
    <source>
        <dbReference type="ARBA" id="ARBA00022833"/>
    </source>
</evidence>
<dbReference type="EMBL" id="PJAI02000026">
    <property type="protein sequence ID" value="TYK64431.1"/>
    <property type="molecule type" value="Genomic_DNA"/>
</dbReference>
<organism evidence="16 17">
    <name type="scientific">Colwellia echini</name>
    <dbReference type="NCBI Taxonomy" id="1982103"/>
    <lineage>
        <taxon>Bacteria</taxon>
        <taxon>Pseudomonadati</taxon>
        <taxon>Pseudomonadota</taxon>
        <taxon>Gammaproteobacteria</taxon>
        <taxon>Alteromonadales</taxon>
        <taxon>Colwelliaceae</taxon>
        <taxon>Colwellia</taxon>
    </lineage>
</organism>
<dbReference type="Proteomes" id="UP000815846">
    <property type="component" value="Unassembled WGS sequence"/>
</dbReference>
<dbReference type="InterPro" id="IPR002301">
    <property type="entry name" value="Ile-tRNA-ligase"/>
</dbReference>
<dbReference type="GO" id="GO:0004822">
    <property type="term" value="F:isoleucine-tRNA ligase activity"/>
    <property type="evidence" value="ECO:0007669"/>
    <property type="project" value="UniProtKB-EC"/>
</dbReference>
<dbReference type="Gene3D" id="3.90.740.10">
    <property type="entry name" value="Valyl/Leucyl/Isoleucyl-tRNA synthetase, editing domain"/>
    <property type="match status" value="1"/>
</dbReference>
<comment type="domain">
    <text evidence="12">IleRS has two distinct active sites: one for aminoacylation and one for editing. The misactivated valine is translocated from the active site to the editing site, which sterically excludes the correctly activated isoleucine. The single editing site contains two valyl binding pockets, one specific for each substrate (Val-AMP or Val-tRNA(Ile)).</text>
</comment>
<evidence type="ECO:0000256" key="4">
    <source>
        <dbReference type="ARBA" id="ARBA00022723"/>
    </source>
</evidence>
<evidence type="ECO:0000313" key="16">
    <source>
        <dbReference type="EMBL" id="TYK64431.1"/>
    </source>
</evidence>
<dbReference type="InterPro" id="IPR033708">
    <property type="entry name" value="Anticodon_Ile_BEm"/>
</dbReference>
<dbReference type="PROSITE" id="PS00178">
    <property type="entry name" value="AA_TRNA_LIGASE_I"/>
    <property type="match status" value="1"/>
</dbReference>
<evidence type="ECO:0000256" key="8">
    <source>
        <dbReference type="ARBA" id="ARBA00022917"/>
    </source>
</evidence>
<feature type="binding site" evidence="12">
    <location>
        <position position="919"/>
    </location>
    <ligand>
        <name>Zn(2+)</name>
        <dbReference type="ChEBI" id="CHEBI:29105"/>
    </ligand>
</feature>
<dbReference type="PRINTS" id="PR00984">
    <property type="entry name" value="TRNASYNTHILE"/>
</dbReference>
<evidence type="ECO:0000256" key="3">
    <source>
        <dbReference type="ARBA" id="ARBA00022598"/>
    </source>
</evidence>
<evidence type="ECO:0000256" key="7">
    <source>
        <dbReference type="ARBA" id="ARBA00022840"/>
    </source>
</evidence>
<dbReference type="Pfam" id="PF08264">
    <property type="entry name" value="Anticodon_1"/>
    <property type="match status" value="1"/>
</dbReference>
<dbReference type="Gene3D" id="3.40.50.620">
    <property type="entry name" value="HUPs"/>
    <property type="match status" value="2"/>
</dbReference>
<dbReference type="SUPFAM" id="SSF47323">
    <property type="entry name" value="Anticodon-binding domain of a subclass of class I aminoacyl-tRNA synthetases"/>
    <property type="match status" value="1"/>
</dbReference>
<dbReference type="HAMAP" id="MF_02002">
    <property type="entry name" value="Ile_tRNA_synth_type1"/>
    <property type="match status" value="1"/>
</dbReference>
<keyword evidence="3 12" id="KW-0436">Ligase</keyword>
<evidence type="ECO:0000256" key="5">
    <source>
        <dbReference type="ARBA" id="ARBA00022741"/>
    </source>
</evidence>
<evidence type="ECO:0000256" key="10">
    <source>
        <dbReference type="ARBA" id="ARBA00025217"/>
    </source>
</evidence>
<protein>
    <recommendedName>
        <fullName evidence="12">Isoleucine--tRNA ligase</fullName>
        <ecNumber evidence="12">6.1.1.5</ecNumber>
    </recommendedName>
    <alternativeName>
        <fullName evidence="12">Isoleucyl-tRNA synthetase</fullName>
        <shortName evidence="12">IleRS</shortName>
    </alternativeName>
</protein>
<evidence type="ECO:0000313" key="17">
    <source>
        <dbReference type="Proteomes" id="UP000815846"/>
    </source>
</evidence>
<feature type="domain" description="Methionyl/Valyl/Leucyl/Isoleucyl-tRNA synthetase anticodon-binding" evidence="15">
    <location>
        <begin position="693"/>
        <end position="857"/>
    </location>
</feature>
<comment type="caution">
    <text evidence="16">The sequence shown here is derived from an EMBL/GenBank/DDBJ whole genome shotgun (WGS) entry which is preliminary data.</text>
</comment>
<dbReference type="CDD" id="cd07960">
    <property type="entry name" value="Anticodon_Ia_Ile_BEm"/>
    <property type="match status" value="1"/>
</dbReference>
<feature type="binding site" evidence="12">
    <location>
        <position position="916"/>
    </location>
    <ligand>
        <name>Zn(2+)</name>
        <dbReference type="ChEBI" id="CHEBI:29105"/>
    </ligand>
</feature>
<dbReference type="InterPro" id="IPR001412">
    <property type="entry name" value="aa-tRNA-synth_I_CS"/>
</dbReference>
<dbReference type="SUPFAM" id="SSF50677">
    <property type="entry name" value="ValRS/IleRS/LeuRS editing domain"/>
    <property type="match status" value="1"/>
</dbReference>
<keyword evidence="9 12" id="KW-0030">Aminoacyl-tRNA synthetase</keyword>
<accession>A0ABY3MT99</accession>
<keyword evidence="5 12" id="KW-0547">Nucleotide-binding</keyword>
<feature type="binding site" evidence="12">
    <location>
        <position position="569"/>
    </location>
    <ligand>
        <name>L-isoleucyl-5'-AMP</name>
        <dbReference type="ChEBI" id="CHEBI:178002"/>
    </ligand>
</feature>
<dbReference type="InterPro" id="IPR013155">
    <property type="entry name" value="M/V/L/I-tRNA-synth_anticd-bd"/>
</dbReference>
<comment type="subunit">
    <text evidence="12">Monomer.</text>
</comment>
<dbReference type="InterPro" id="IPR009008">
    <property type="entry name" value="Val/Leu/Ile-tRNA-synth_edit"/>
</dbReference>
<dbReference type="InterPro" id="IPR009080">
    <property type="entry name" value="tRNAsynth_Ia_anticodon-bd"/>
</dbReference>
<dbReference type="PANTHER" id="PTHR42765">
    <property type="entry name" value="SOLEUCYL-TRNA SYNTHETASE"/>
    <property type="match status" value="1"/>
</dbReference>
<dbReference type="InterPro" id="IPR010663">
    <property type="entry name" value="Znf_FPG/IleRS"/>
</dbReference>
<name>A0ABY3MT99_9GAMM</name>
<keyword evidence="4 12" id="KW-0479">Metal-binding</keyword>
<dbReference type="PANTHER" id="PTHR42765:SF1">
    <property type="entry name" value="ISOLEUCINE--TRNA LIGASE, MITOCHONDRIAL"/>
    <property type="match status" value="1"/>
</dbReference>
<reference evidence="16 17" key="1">
    <citation type="submission" date="2019-08" db="EMBL/GenBank/DDBJ databases">
        <title>Microbe sample from Colwellia echini.</title>
        <authorList>
            <person name="Christiansen L."/>
            <person name="Pathiraja D."/>
            <person name="Schultz-Johansen M."/>
            <person name="Choi I.-G."/>
            <person name="Stougaard P."/>
        </authorList>
    </citation>
    <scope>NUCLEOTIDE SEQUENCE [LARGE SCALE GENOMIC DNA]</scope>
    <source>
        <strain evidence="16 17">A3</strain>
    </source>
</reference>
<dbReference type="NCBIfam" id="TIGR00392">
    <property type="entry name" value="ileS"/>
    <property type="match status" value="1"/>
</dbReference>
<dbReference type="InterPro" id="IPR014729">
    <property type="entry name" value="Rossmann-like_a/b/a_fold"/>
</dbReference>
<keyword evidence="8 12" id="KW-0648">Protein biosynthesis</keyword>